<reference evidence="1" key="1">
    <citation type="submission" date="2024-09" db="EMBL/GenBank/DDBJ databases">
        <title>Black Yeasts Isolated from many extreme environments.</title>
        <authorList>
            <person name="Coleine C."/>
            <person name="Stajich J.E."/>
            <person name="Selbmann L."/>
        </authorList>
    </citation>
    <scope>NUCLEOTIDE SEQUENCE</scope>
    <source>
        <strain evidence="1">CCFEE 5737</strain>
    </source>
</reference>
<dbReference type="Proteomes" id="UP001186974">
    <property type="component" value="Unassembled WGS sequence"/>
</dbReference>
<accession>A0ACC3DTV1</accession>
<gene>
    <name evidence="1" type="ORF">LTS18_002820</name>
</gene>
<name>A0ACC3DTV1_9PEZI</name>
<evidence type="ECO:0000313" key="2">
    <source>
        <dbReference type="Proteomes" id="UP001186974"/>
    </source>
</evidence>
<proteinExistence type="predicted"/>
<comment type="caution">
    <text evidence="1">The sequence shown here is derived from an EMBL/GenBank/DDBJ whole genome shotgun (WGS) entry which is preliminary data.</text>
</comment>
<dbReference type="EMBL" id="JAWDJW010000677">
    <property type="protein sequence ID" value="KAK3080216.1"/>
    <property type="molecule type" value="Genomic_DNA"/>
</dbReference>
<sequence length="646" mass="73608">MLLHYLKKLYALDTLDTRFVLSAKTPPKQAVGDLQLDPAKPSIGEDEPSGSRRDGIHARAAPGVQPSKWNTTEFYLYYLVFLICVPLMFKQVYDVSQPSHPNYSKFSHLLSDGWIPGRKVDNSDQQYASFRNNVPYLALVVVLHPLLRKLYDSFWRTTTYTQVKSSAGSNGQLTMGLTADAAANARLEQRVTFDLFFALIFCVVLHGFSAFKVFLLLYVNYKLATSLPKEHLPLANWTFNVAILFANELCHGYPFSNFVAPFLPDTTNATGETAPVANWGAWIDSYGGLIPRWEVLFNITVLRLISFNLDYYWSLNLRGSSPLEKKQLDPANLSERDRVSIPAKPGDFSFRNYLAYALYSPLYLAGPILTFNDYIAQLRYQASSITRERTTLYAIRFLLTILSMELVLHFLYAVAVSKAQPTWSVYSPFQLSMLGYFNLHIIWLKLLIPWRFFRLWALLDGIDPPENMVRCMSDNYSALAFWRGWHRSFNRWIVRYIYIPLGGSGSTGRWGQVRAVLNYLAVFTFVALWHDINLRLLMWGWMVVFFVLPEVVMSMLFPAKRWRDRPDIYRWICGVGAVGNILMMMAANLVGFAVGLDGLKGLVEGIVGTYAGLAFLMAACGALFVGAQVMFEIRENEMRHGIRMKC</sequence>
<protein>
    <submittedName>
        <fullName evidence="1">Uncharacterized protein</fullName>
    </submittedName>
</protein>
<keyword evidence="2" id="KW-1185">Reference proteome</keyword>
<organism evidence="1 2">
    <name type="scientific">Coniosporium uncinatum</name>
    <dbReference type="NCBI Taxonomy" id="93489"/>
    <lineage>
        <taxon>Eukaryota</taxon>
        <taxon>Fungi</taxon>
        <taxon>Dikarya</taxon>
        <taxon>Ascomycota</taxon>
        <taxon>Pezizomycotina</taxon>
        <taxon>Dothideomycetes</taxon>
        <taxon>Dothideomycetes incertae sedis</taxon>
        <taxon>Coniosporium</taxon>
    </lineage>
</organism>
<evidence type="ECO:0000313" key="1">
    <source>
        <dbReference type="EMBL" id="KAK3080216.1"/>
    </source>
</evidence>